<gene>
    <name evidence="3" type="ORF">JAZ07_24300</name>
</gene>
<dbReference type="PRINTS" id="PR00722">
    <property type="entry name" value="CHYMOTRYPSIN"/>
</dbReference>
<feature type="chain" id="PRO_5043882414" evidence="2">
    <location>
        <begin position="23"/>
        <end position="559"/>
    </location>
</feature>
<dbReference type="InterPro" id="IPR043504">
    <property type="entry name" value="Peptidase_S1_PA_chymotrypsin"/>
</dbReference>
<dbReference type="FunFam" id="2.40.10.10:FF:000003">
    <property type="entry name" value="Transmembrane serine protease 3"/>
    <property type="match status" value="1"/>
</dbReference>
<evidence type="ECO:0000313" key="4">
    <source>
        <dbReference type="Proteomes" id="UP000886667"/>
    </source>
</evidence>
<feature type="region of interest" description="Disordered" evidence="1">
    <location>
        <begin position="255"/>
        <end position="280"/>
    </location>
</feature>
<dbReference type="PANTHER" id="PTHR24252">
    <property type="entry name" value="ACROSIN-RELATED"/>
    <property type="match status" value="1"/>
</dbReference>
<comment type="caution">
    <text evidence="3">The sequence shown here is derived from an EMBL/GenBank/DDBJ whole genome shotgun (WGS) entry which is preliminary data.</text>
</comment>
<dbReference type="Proteomes" id="UP000886667">
    <property type="component" value="Unassembled WGS sequence"/>
</dbReference>
<dbReference type="PROSITE" id="PS00134">
    <property type="entry name" value="TRYPSIN_HIS"/>
    <property type="match status" value="1"/>
</dbReference>
<proteinExistence type="predicted"/>
<dbReference type="InterPro" id="IPR001314">
    <property type="entry name" value="Peptidase_S1A"/>
</dbReference>
<dbReference type="PANTHER" id="PTHR24252:SF7">
    <property type="entry name" value="HYALIN"/>
    <property type="match status" value="1"/>
</dbReference>
<dbReference type="InterPro" id="IPR013783">
    <property type="entry name" value="Ig-like_fold"/>
</dbReference>
<feature type="signal peptide" evidence="2">
    <location>
        <begin position="1"/>
        <end position="22"/>
    </location>
</feature>
<accession>A0A9E4N8D2</accession>
<dbReference type="PROSITE" id="PS00135">
    <property type="entry name" value="TRYPSIN_SER"/>
    <property type="match status" value="1"/>
</dbReference>
<keyword evidence="3" id="KW-0645">Protease</keyword>
<organism evidence="3 4">
    <name type="scientific">Candidatus Thiodiazotropha taylori</name>
    <dbReference type="NCBI Taxonomy" id="2792791"/>
    <lineage>
        <taxon>Bacteria</taxon>
        <taxon>Pseudomonadati</taxon>
        <taxon>Pseudomonadota</taxon>
        <taxon>Gammaproteobacteria</taxon>
        <taxon>Chromatiales</taxon>
        <taxon>Sedimenticolaceae</taxon>
        <taxon>Candidatus Thiodiazotropha</taxon>
    </lineage>
</organism>
<dbReference type="Gene3D" id="2.60.40.10">
    <property type="entry name" value="Immunoglobulins"/>
    <property type="match status" value="1"/>
</dbReference>
<dbReference type="Pfam" id="PF00089">
    <property type="entry name" value="Trypsin"/>
    <property type="match status" value="1"/>
</dbReference>
<dbReference type="SMART" id="SM00020">
    <property type="entry name" value="Tryp_SPc"/>
    <property type="match status" value="1"/>
</dbReference>
<dbReference type="Gene3D" id="2.40.10.10">
    <property type="entry name" value="Trypsin-like serine proteases"/>
    <property type="match status" value="1"/>
</dbReference>
<sequence length="559" mass="60331">MKKQFLTLAIIAACLAGTQAYAFSIRIIGGEEAQPAAYPWMVSLRHDGGGQFCGASLVAPDWVMTAAHCVESENAQGIEAVIGDLDLNQTDQGELTRQINRIVVHPDRSASSDDHDIALLELSSGANLQAVAPATPTITNNISAGTPLTVMGWGNMSTSGEEFPNRLQEVQVPLVAQDECRHNYGGSITDNMICAGLPQGGKDSCQGDSGGPLVHQIDGDWHQVGIVSWGEGCAQPGYPGVYARVGAYSDWITQVTSGDSTGGDDGDPSPGEPDAPIDIEDPVSWEDPGYLQAFDLPYWFDFYTFENEPVEESIEFYNNTETLVSITAISIDQEAFNLSGNGCEQSVNPEQSCEFSVTYTPTPDNEIDMALLSLSVSDGSQLYIELFGENLTLLEGLDDEFGDWYGSDSDWMFYEDDDSFVLNCWDIDEGDIANLETEFEGPGFLQFDFSLSDENESNRLIYLVDGKPVRTLDGNERNPGKHQTELSAGKHRVSWVYQKKAPSSGQAKISNVKFQSTNADTGNGQTGGSNTSASGGGGAGDLLMLLSLLALGVFRRYIK</sequence>
<evidence type="ECO:0000313" key="3">
    <source>
        <dbReference type="EMBL" id="MCG7949469.1"/>
    </source>
</evidence>
<dbReference type="InterPro" id="IPR033116">
    <property type="entry name" value="TRYPSIN_SER"/>
</dbReference>
<dbReference type="GO" id="GO:0004252">
    <property type="term" value="F:serine-type endopeptidase activity"/>
    <property type="evidence" value="ECO:0007669"/>
    <property type="project" value="InterPro"/>
</dbReference>
<keyword evidence="2" id="KW-0732">Signal</keyword>
<dbReference type="InterPro" id="IPR018114">
    <property type="entry name" value="TRYPSIN_HIS"/>
</dbReference>
<evidence type="ECO:0000256" key="1">
    <source>
        <dbReference type="SAM" id="MobiDB-lite"/>
    </source>
</evidence>
<name>A0A9E4N8D2_9GAMM</name>
<dbReference type="AlphaFoldDB" id="A0A9E4N8D2"/>
<dbReference type="InterPro" id="IPR009003">
    <property type="entry name" value="Peptidase_S1_PA"/>
</dbReference>
<evidence type="ECO:0000256" key="2">
    <source>
        <dbReference type="SAM" id="SignalP"/>
    </source>
</evidence>
<dbReference type="EMBL" id="JAEPCM010000925">
    <property type="protein sequence ID" value="MCG7949469.1"/>
    <property type="molecule type" value="Genomic_DNA"/>
</dbReference>
<dbReference type="CDD" id="cd00190">
    <property type="entry name" value="Tryp_SPc"/>
    <property type="match status" value="1"/>
</dbReference>
<dbReference type="SUPFAM" id="SSF50494">
    <property type="entry name" value="Trypsin-like serine proteases"/>
    <property type="match status" value="1"/>
</dbReference>
<protein>
    <submittedName>
        <fullName evidence="3">Serine protease</fullName>
    </submittedName>
</protein>
<dbReference type="InterPro" id="IPR001254">
    <property type="entry name" value="Trypsin_dom"/>
</dbReference>
<reference evidence="3" key="1">
    <citation type="journal article" date="2021" name="Proc. Natl. Acad. Sci. U.S.A.">
        <title>Global biogeography of chemosynthetic symbionts reveals both localized and globally distributed symbiont groups. .</title>
        <authorList>
            <person name="Osvatic J.T."/>
            <person name="Wilkins L.G.E."/>
            <person name="Leibrecht L."/>
            <person name="Leray M."/>
            <person name="Zauner S."/>
            <person name="Polzin J."/>
            <person name="Camacho Y."/>
            <person name="Gros O."/>
            <person name="van Gils J.A."/>
            <person name="Eisen J.A."/>
            <person name="Petersen J.M."/>
            <person name="Yuen B."/>
        </authorList>
    </citation>
    <scope>NUCLEOTIDE SEQUENCE</scope>
    <source>
        <strain evidence="3">MAGclacostrist064TRANS</strain>
    </source>
</reference>
<dbReference type="GO" id="GO:0006508">
    <property type="term" value="P:proteolysis"/>
    <property type="evidence" value="ECO:0007669"/>
    <property type="project" value="UniProtKB-KW"/>
</dbReference>
<keyword evidence="3" id="KW-0378">Hydrolase</keyword>
<dbReference type="PROSITE" id="PS50240">
    <property type="entry name" value="TRYPSIN_DOM"/>
    <property type="match status" value="1"/>
</dbReference>